<evidence type="ECO:0000256" key="6">
    <source>
        <dbReference type="ARBA" id="ARBA00022679"/>
    </source>
</evidence>
<dbReference type="InterPro" id="IPR043128">
    <property type="entry name" value="Rev_trsase/Diguanyl_cyclase"/>
</dbReference>
<evidence type="ECO:0000256" key="7">
    <source>
        <dbReference type="ARBA" id="ARBA00022695"/>
    </source>
</evidence>
<dbReference type="InterPro" id="IPR036775">
    <property type="entry name" value="DNA_pol_Y-fam_lit_finger_sf"/>
</dbReference>
<dbReference type="GO" id="GO:0006281">
    <property type="term" value="P:DNA repair"/>
    <property type="evidence" value="ECO:0007669"/>
    <property type="project" value="UniProtKB-KW"/>
</dbReference>
<keyword evidence="7" id="KW-0548">Nucleotidyltransferase</keyword>
<evidence type="ECO:0000256" key="12">
    <source>
        <dbReference type="ARBA" id="ARBA00023204"/>
    </source>
</evidence>
<dbReference type="CDD" id="cd17719">
    <property type="entry name" value="BRCT_Rev1"/>
    <property type="match status" value="1"/>
</dbReference>
<dbReference type="GO" id="GO:0005634">
    <property type="term" value="C:nucleus"/>
    <property type="evidence" value="ECO:0007669"/>
    <property type="project" value="UniProtKB-SubCell"/>
</dbReference>
<comment type="caution">
    <text evidence="17">The sequence shown here is derived from an EMBL/GenBank/DDBJ whole genome shotgun (WGS) entry which is preliminary data.</text>
</comment>
<dbReference type="Gene3D" id="3.40.1170.60">
    <property type="match status" value="1"/>
</dbReference>
<dbReference type="Pfam" id="PF00817">
    <property type="entry name" value="IMS"/>
    <property type="match status" value="1"/>
</dbReference>
<dbReference type="GO" id="GO:0003684">
    <property type="term" value="F:damaged DNA binding"/>
    <property type="evidence" value="ECO:0007669"/>
    <property type="project" value="InterPro"/>
</dbReference>
<evidence type="ECO:0000256" key="9">
    <source>
        <dbReference type="ARBA" id="ARBA00022763"/>
    </source>
</evidence>
<comment type="cofactor">
    <cofactor evidence="1">
        <name>Mg(2+)</name>
        <dbReference type="ChEBI" id="CHEBI:18420"/>
    </cofactor>
</comment>
<keyword evidence="12" id="KW-0234">DNA repair</keyword>
<dbReference type="GO" id="GO:0046872">
    <property type="term" value="F:metal ion binding"/>
    <property type="evidence" value="ECO:0007669"/>
    <property type="project" value="UniProtKB-KW"/>
</dbReference>
<accession>A0A016SQU0</accession>
<keyword evidence="11" id="KW-0238">DNA-binding</keyword>
<dbReference type="Pfam" id="PF00533">
    <property type="entry name" value="BRCT"/>
    <property type="match status" value="1"/>
</dbReference>
<dbReference type="SUPFAM" id="SSF52113">
    <property type="entry name" value="BRCT domain"/>
    <property type="match status" value="1"/>
</dbReference>
<dbReference type="FunFam" id="3.30.1490.100:FF:000001">
    <property type="entry name" value="DNA repair protein REV1"/>
    <property type="match status" value="1"/>
</dbReference>
<dbReference type="Pfam" id="PF21999">
    <property type="entry name" value="IMS_HHH_1"/>
    <property type="match status" value="1"/>
</dbReference>
<evidence type="ECO:0000256" key="3">
    <source>
        <dbReference type="ARBA" id="ARBA00010945"/>
    </source>
</evidence>
<dbReference type="PROSITE" id="PS50172">
    <property type="entry name" value="BRCT"/>
    <property type="match status" value="1"/>
</dbReference>
<keyword evidence="6" id="KW-0808">Transferase</keyword>
<dbReference type="SUPFAM" id="SSF100879">
    <property type="entry name" value="Lesion bypass DNA polymerase (Y-family), little finger domain"/>
    <property type="match status" value="1"/>
</dbReference>
<evidence type="ECO:0000256" key="4">
    <source>
        <dbReference type="ARBA" id="ARBA00020399"/>
    </source>
</evidence>
<evidence type="ECO:0000256" key="2">
    <source>
        <dbReference type="ARBA" id="ARBA00004123"/>
    </source>
</evidence>
<keyword evidence="5" id="KW-0237">DNA synthesis</keyword>
<feature type="region of interest" description="Disordered" evidence="14">
    <location>
        <begin position="57"/>
        <end position="79"/>
    </location>
</feature>
<dbReference type="InterPro" id="IPR001126">
    <property type="entry name" value="UmuC"/>
</dbReference>
<dbReference type="Gene3D" id="3.30.70.270">
    <property type="match status" value="1"/>
</dbReference>
<keyword evidence="18" id="KW-1185">Reference proteome</keyword>
<feature type="region of interest" description="Disordered" evidence="14">
    <location>
        <begin position="105"/>
        <end position="154"/>
    </location>
</feature>
<proteinExistence type="inferred from homology"/>
<dbReference type="GO" id="GO:0017125">
    <property type="term" value="F:deoxycytidyl transferase activity"/>
    <property type="evidence" value="ECO:0007669"/>
    <property type="project" value="TreeGrafter"/>
</dbReference>
<dbReference type="FunFam" id="3.40.50.10190:FF:000011">
    <property type="entry name" value="DNA repair protein REV1"/>
    <property type="match status" value="1"/>
</dbReference>
<evidence type="ECO:0000256" key="10">
    <source>
        <dbReference type="ARBA" id="ARBA00022842"/>
    </source>
</evidence>
<reference evidence="18" key="1">
    <citation type="journal article" date="2015" name="Nat. Genet.">
        <title>The genome and transcriptome of the zoonotic hookworm Ancylostoma ceylanicum identify infection-specific gene families.</title>
        <authorList>
            <person name="Schwarz E.M."/>
            <person name="Hu Y."/>
            <person name="Antoshechkin I."/>
            <person name="Miller M.M."/>
            <person name="Sternberg P.W."/>
            <person name="Aroian R.V."/>
        </authorList>
    </citation>
    <scope>NUCLEOTIDE SEQUENCE</scope>
    <source>
        <strain evidence="18">HY135</strain>
    </source>
</reference>
<keyword evidence="9" id="KW-0227">DNA damage</keyword>
<dbReference type="SMART" id="SM00292">
    <property type="entry name" value="BRCT"/>
    <property type="match status" value="1"/>
</dbReference>
<comment type="similarity">
    <text evidence="3">Belongs to the DNA polymerase type-Y family.</text>
</comment>
<evidence type="ECO:0000256" key="5">
    <source>
        <dbReference type="ARBA" id="ARBA00022634"/>
    </source>
</evidence>
<dbReference type="PANTHER" id="PTHR45990">
    <property type="entry name" value="DNA REPAIR PROTEIN REV1"/>
    <property type="match status" value="1"/>
</dbReference>
<evidence type="ECO:0000256" key="1">
    <source>
        <dbReference type="ARBA" id="ARBA00001946"/>
    </source>
</evidence>
<dbReference type="GO" id="GO:0003887">
    <property type="term" value="F:DNA-directed DNA polymerase activity"/>
    <property type="evidence" value="ECO:0007669"/>
    <property type="project" value="InterPro"/>
</dbReference>
<evidence type="ECO:0000256" key="13">
    <source>
        <dbReference type="ARBA" id="ARBA00023242"/>
    </source>
</evidence>
<dbReference type="InterPro" id="IPR036420">
    <property type="entry name" value="BRCT_dom_sf"/>
</dbReference>
<name>A0A016SQU0_9BILA</name>
<dbReference type="Gene3D" id="6.10.250.1490">
    <property type="match status" value="1"/>
</dbReference>
<dbReference type="OrthoDB" id="427711at2759"/>
<dbReference type="PROSITE" id="PS50173">
    <property type="entry name" value="UMUC"/>
    <property type="match status" value="1"/>
</dbReference>
<evidence type="ECO:0000259" key="16">
    <source>
        <dbReference type="PROSITE" id="PS50173"/>
    </source>
</evidence>
<dbReference type="Gene3D" id="1.10.150.20">
    <property type="entry name" value="5' to 3' exonuclease, C-terminal subdomain"/>
    <property type="match status" value="1"/>
</dbReference>
<dbReference type="SUPFAM" id="SSF56672">
    <property type="entry name" value="DNA/RNA polymerases"/>
    <property type="match status" value="1"/>
</dbReference>
<dbReference type="InterPro" id="IPR043502">
    <property type="entry name" value="DNA/RNA_pol_sf"/>
</dbReference>
<dbReference type="EMBL" id="JARK01001526">
    <property type="protein sequence ID" value="EYB92771.1"/>
    <property type="molecule type" value="Genomic_DNA"/>
</dbReference>
<feature type="domain" description="BRCT" evidence="15">
    <location>
        <begin position="201"/>
        <end position="289"/>
    </location>
</feature>
<dbReference type="PANTHER" id="PTHR45990:SF1">
    <property type="entry name" value="DNA REPAIR PROTEIN REV1"/>
    <property type="match status" value="1"/>
</dbReference>
<dbReference type="Proteomes" id="UP000024635">
    <property type="component" value="Unassembled WGS sequence"/>
</dbReference>
<evidence type="ECO:0000256" key="11">
    <source>
        <dbReference type="ARBA" id="ARBA00023125"/>
    </source>
</evidence>
<evidence type="ECO:0000256" key="14">
    <source>
        <dbReference type="SAM" id="MobiDB-lite"/>
    </source>
</evidence>
<keyword evidence="13" id="KW-0539">Nucleus</keyword>
<dbReference type="GO" id="GO:0042276">
    <property type="term" value="P:error-prone translesion synthesis"/>
    <property type="evidence" value="ECO:0007669"/>
    <property type="project" value="TreeGrafter"/>
</dbReference>
<evidence type="ECO:0000256" key="8">
    <source>
        <dbReference type="ARBA" id="ARBA00022723"/>
    </source>
</evidence>
<dbReference type="InterPro" id="IPR001357">
    <property type="entry name" value="BRCT_dom"/>
</dbReference>
<evidence type="ECO:0000259" key="15">
    <source>
        <dbReference type="PROSITE" id="PS50172"/>
    </source>
</evidence>
<evidence type="ECO:0000313" key="17">
    <source>
        <dbReference type="EMBL" id="EYB92771.1"/>
    </source>
</evidence>
<dbReference type="InterPro" id="IPR017961">
    <property type="entry name" value="DNA_pol_Y-fam_little_finger"/>
</dbReference>
<organism evidence="17 18">
    <name type="scientific">Ancylostoma ceylanicum</name>
    <dbReference type="NCBI Taxonomy" id="53326"/>
    <lineage>
        <taxon>Eukaryota</taxon>
        <taxon>Metazoa</taxon>
        <taxon>Ecdysozoa</taxon>
        <taxon>Nematoda</taxon>
        <taxon>Chromadorea</taxon>
        <taxon>Rhabditida</taxon>
        <taxon>Rhabditina</taxon>
        <taxon>Rhabditomorpha</taxon>
        <taxon>Strongyloidea</taxon>
        <taxon>Ancylostomatidae</taxon>
        <taxon>Ancylostomatinae</taxon>
        <taxon>Ancylostoma</taxon>
    </lineage>
</organism>
<protein>
    <recommendedName>
        <fullName evidence="4">DNA repair protein REV1</fullName>
    </recommendedName>
</protein>
<feature type="domain" description="UmuC" evidence="16">
    <location>
        <begin position="382"/>
        <end position="568"/>
    </location>
</feature>
<dbReference type="STRING" id="53326.A0A016SQU0"/>
<keyword evidence="8" id="KW-0479">Metal-binding</keyword>
<dbReference type="GO" id="GO:0070987">
    <property type="term" value="P:error-free translesion synthesis"/>
    <property type="evidence" value="ECO:0007669"/>
    <property type="project" value="TreeGrafter"/>
</dbReference>
<dbReference type="InterPro" id="IPR053848">
    <property type="entry name" value="IMS_HHH_1"/>
</dbReference>
<dbReference type="AlphaFoldDB" id="A0A016SQU0"/>
<keyword evidence="10" id="KW-0460">Magnesium</keyword>
<dbReference type="Pfam" id="PF11799">
    <property type="entry name" value="IMS_C"/>
    <property type="match status" value="1"/>
</dbReference>
<dbReference type="Gene3D" id="3.30.1490.100">
    <property type="entry name" value="DNA polymerase, Y-family, little finger domain"/>
    <property type="match status" value="1"/>
</dbReference>
<sequence>METSYCTSFGDTLQVGEASVIIMSDNDSVHSNQSEDLFLNDEDSCDVADVVQAGVQAGQSTETSFPDVAKPSGSGHNAHGDMTLLVSQHHRCSVDQSILPCVDTNHRELSSSSPKSEAAESKMQVRGLPDSANPSTAHDCGSLEQASDSSKECSLRDNVEQSIARLERGNNDGENTFGRYMQLKKDKLRYQVNVLDRPHSITSEIFKGISIFVNGYTDPTALELRQMIQLHGGEYHCYYEHGVTSFVIATSLAAAKVSKTRQNEKFVRPEWIVDSIAAGRLLDVEDYILLSAQKKGALVSAFQTKSAGGDQREESRILDARDPKFLEEYYARSRLHLISTLAQEMKDYVCSLRSEHNYLFPGRDSLTHLIVDDYEPSSSRTIFHLDMDCFFVSVALRDRKDLVDKPVAITHSKGVGAGFSELACVSYAARRCGLRNGMIVRDAIKRCPQLVCLPYAFDEYRSVAKTIYTVVARYTLEIKAVSCDEMYIDCTKMFDELRIRDAVSFAEHLRSEIKRETGCPASVGIGRSTLIARLATRYAKPDGVRHVSSEESDVFIANEKVRNLPGLGYQTYSKLVGAFGPIEKCSDLHLIPRNDLERLLGKKAGDQLYKMCRGESEDKDFIATNLRKSVSCDINYGIRFVKKSEVAHFLNVVGLELEKKLSTAKMATRSVTLKLMIRCADAPVETAKYLGHGECNVQNKSASLDHPTGSAKVITAVALKLFANMDPVITDLRGIGVQCGRLVLASDVGYSAKSEAINTMFRARENKKEEKRTAHVVQNKEIDQERELPMVFSTESPAFFGEQNMMKVKDDMHKYLKNEPNEDAVGVITDFLFYLLRDGSLTTLISICLFIHRELYSTSSERTTDPEWIFAMNLIFNSLDEKCCVLYGAPAIRPAIFNCKEG</sequence>
<gene>
    <name evidence="17" type="primary">Acey_s0190.g1256</name>
    <name evidence="17" type="synonym">Acey-rev-1</name>
    <name evidence="17" type="ORF">Y032_0190g1256</name>
</gene>
<dbReference type="CDD" id="cd01701">
    <property type="entry name" value="PolY_Rev1"/>
    <property type="match status" value="1"/>
</dbReference>
<dbReference type="Gene3D" id="3.40.50.10190">
    <property type="entry name" value="BRCT domain"/>
    <property type="match status" value="1"/>
</dbReference>
<evidence type="ECO:0000313" key="18">
    <source>
        <dbReference type="Proteomes" id="UP000024635"/>
    </source>
</evidence>
<comment type="subcellular location">
    <subcellularLocation>
        <location evidence="2">Nucleus</location>
    </subcellularLocation>
</comment>